<keyword evidence="2" id="KW-1185">Reference proteome</keyword>
<organism evidence="1 2">
    <name type="scientific">Dendryphion nanum</name>
    <dbReference type="NCBI Taxonomy" id="256645"/>
    <lineage>
        <taxon>Eukaryota</taxon>
        <taxon>Fungi</taxon>
        <taxon>Dikarya</taxon>
        <taxon>Ascomycota</taxon>
        <taxon>Pezizomycotina</taxon>
        <taxon>Dothideomycetes</taxon>
        <taxon>Pleosporomycetidae</taxon>
        <taxon>Pleosporales</taxon>
        <taxon>Torulaceae</taxon>
        <taxon>Dendryphion</taxon>
    </lineage>
</organism>
<name>A0A9P9EBW9_9PLEO</name>
<comment type="caution">
    <text evidence="1">The sequence shown here is derived from an EMBL/GenBank/DDBJ whole genome shotgun (WGS) entry which is preliminary data.</text>
</comment>
<dbReference type="Proteomes" id="UP000700596">
    <property type="component" value="Unassembled WGS sequence"/>
</dbReference>
<dbReference type="Gene3D" id="3.40.1050.10">
    <property type="entry name" value="Carbonic anhydrase"/>
    <property type="match status" value="1"/>
</dbReference>
<evidence type="ECO:0000313" key="2">
    <source>
        <dbReference type="Proteomes" id="UP000700596"/>
    </source>
</evidence>
<dbReference type="EMBL" id="JAGMWT010000002">
    <property type="protein sequence ID" value="KAH7135040.1"/>
    <property type="molecule type" value="Genomic_DNA"/>
</dbReference>
<dbReference type="GO" id="GO:0008270">
    <property type="term" value="F:zinc ion binding"/>
    <property type="evidence" value="ECO:0007669"/>
    <property type="project" value="InterPro"/>
</dbReference>
<dbReference type="GO" id="GO:0004089">
    <property type="term" value="F:carbonate dehydratase activity"/>
    <property type="evidence" value="ECO:0007669"/>
    <property type="project" value="InterPro"/>
</dbReference>
<protein>
    <recommendedName>
        <fullName evidence="3">Carbonic anhydrase</fullName>
    </recommendedName>
</protein>
<sequence length="140" mass="15451">MSSGTLVIISCDENSAHVDPARYFNLSVNTTSVIKTPGGRTDYAIHPLYTAEQSSRIGMIIVVQHTCCTRTTANVEHNIRTDIAALKASPYVRNGVPIIGYLLDIHTSQLREISVPTNGQDDEARRKVLSEMDDFGPFWS</sequence>
<accession>A0A9P9EBW9</accession>
<reference evidence="1" key="1">
    <citation type="journal article" date="2021" name="Nat. Commun.">
        <title>Genetic determinants of endophytism in the Arabidopsis root mycobiome.</title>
        <authorList>
            <person name="Mesny F."/>
            <person name="Miyauchi S."/>
            <person name="Thiergart T."/>
            <person name="Pickel B."/>
            <person name="Atanasova L."/>
            <person name="Karlsson M."/>
            <person name="Huettel B."/>
            <person name="Barry K.W."/>
            <person name="Haridas S."/>
            <person name="Chen C."/>
            <person name="Bauer D."/>
            <person name="Andreopoulos W."/>
            <person name="Pangilinan J."/>
            <person name="LaButti K."/>
            <person name="Riley R."/>
            <person name="Lipzen A."/>
            <person name="Clum A."/>
            <person name="Drula E."/>
            <person name="Henrissat B."/>
            <person name="Kohler A."/>
            <person name="Grigoriev I.V."/>
            <person name="Martin F.M."/>
            <person name="Hacquard S."/>
        </authorList>
    </citation>
    <scope>NUCLEOTIDE SEQUENCE</scope>
    <source>
        <strain evidence="1">MPI-CAGE-CH-0243</strain>
    </source>
</reference>
<evidence type="ECO:0008006" key="3">
    <source>
        <dbReference type="Google" id="ProtNLM"/>
    </source>
</evidence>
<dbReference type="SUPFAM" id="SSF53056">
    <property type="entry name" value="beta-carbonic anhydrase, cab"/>
    <property type="match status" value="1"/>
</dbReference>
<evidence type="ECO:0000313" key="1">
    <source>
        <dbReference type="EMBL" id="KAH7135040.1"/>
    </source>
</evidence>
<dbReference type="OrthoDB" id="10248475at2759"/>
<gene>
    <name evidence="1" type="ORF">B0J11DRAFT_575660</name>
</gene>
<dbReference type="InterPro" id="IPR036874">
    <property type="entry name" value="Carbonic_anhydrase_sf"/>
</dbReference>
<proteinExistence type="predicted"/>
<dbReference type="AlphaFoldDB" id="A0A9P9EBW9"/>